<dbReference type="Proteomes" id="UP000176050">
    <property type="component" value="Chromosome"/>
</dbReference>
<dbReference type="OrthoDB" id="1443713at2"/>
<evidence type="ECO:0000313" key="1">
    <source>
        <dbReference type="EMBL" id="AOW19364.1"/>
    </source>
</evidence>
<evidence type="ECO:0000313" key="3">
    <source>
        <dbReference type="Proteomes" id="UP000176050"/>
    </source>
</evidence>
<name>A0A1D8P446_9FLAO</name>
<sequence length="158" mass="18513">MKNICIDFLDALGISIGAISHTERLDTGLKKILRRTAERFEKKNHVYIINLIIHHGVEFQINHGALVQQTATEFNEFNFSLNIPFESKKKEQAFKKLSFANEFKYYEFQELPNYALNLGNDQEKAYQIVFEILKEVYGFKNSTVIEFETHDQGRIIYN</sequence>
<dbReference type="KEGG" id="lul:LPB138_08645"/>
<dbReference type="AlphaFoldDB" id="A0A1D8P446"/>
<dbReference type="EMBL" id="CP017478">
    <property type="protein sequence ID" value="AOW20739.1"/>
    <property type="molecule type" value="Genomic_DNA"/>
</dbReference>
<keyword evidence="3" id="KW-1185">Reference proteome</keyword>
<gene>
    <name evidence="1" type="ORF">LPB138_01100</name>
    <name evidence="2" type="ORF">LPB138_08645</name>
</gene>
<dbReference type="KEGG" id="lul:LPB138_01100"/>
<organism evidence="1 3">
    <name type="scientific">Urechidicola croceus</name>
    <dbReference type="NCBI Taxonomy" id="1850246"/>
    <lineage>
        <taxon>Bacteria</taxon>
        <taxon>Pseudomonadati</taxon>
        <taxon>Bacteroidota</taxon>
        <taxon>Flavobacteriia</taxon>
        <taxon>Flavobacteriales</taxon>
        <taxon>Flavobacteriaceae</taxon>
        <taxon>Urechidicola</taxon>
    </lineage>
</organism>
<evidence type="ECO:0000313" key="2">
    <source>
        <dbReference type="EMBL" id="AOW20739.1"/>
    </source>
</evidence>
<dbReference type="STRING" id="1850246.LPB138_01100"/>
<dbReference type="EMBL" id="CP017478">
    <property type="protein sequence ID" value="AOW19364.1"/>
    <property type="molecule type" value="Genomic_DNA"/>
</dbReference>
<reference evidence="1 3" key="1">
    <citation type="submission" date="2016-10" db="EMBL/GenBank/DDBJ databases">
        <title>Lutibacter sp. LPB0138, isolated from marine gastropod.</title>
        <authorList>
            <person name="Kim E."/>
            <person name="Yi H."/>
        </authorList>
    </citation>
    <scope>NUCLEOTIDE SEQUENCE [LARGE SCALE GENOMIC DNA]</scope>
    <source>
        <strain evidence="1 3">LPB0138</strain>
    </source>
</reference>
<protein>
    <submittedName>
        <fullName evidence="1">Uncharacterized protein</fullName>
    </submittedName>
</protein>
<proteinExistence type="predicted"/>
<accession>A0A1D8P446</accession>
<dbReference type="RefSeq" id="WP_070235490.1">
    <property type="nucleotide sequence ID" value="NZ_CP017478.1"/>
</dbReference>